<reference evidence="1 2" key="1">
    <citation type="journal article" date="2016" name="Front. Microbiol.">
        <title>Fuerstia marisgermanicae gen. nov., sp. nov., an Unusual Member of the Phylum Planctomycetes from the German Wadden Sea.</title>
        <authorList>
            <person name="Kohn T."/>
            <person name="Heuer A."/>
            <person name="Jogler M."/>
            <person name="Vollmers J."/>
            <person name="Boedeker C."/>
            <person name="Bunk B."/>
            <person name="Rast P."/>
            <person name="Borchert D."/>
            <person name="Glockner I."/>
            <person name="Freese H.M."/>
            <person name="Klenk H.P."/>
            <person name="Overmann J."/>
            <person name="Kaster A.K."/>
            <person name="Rohde M."/>
            <person name="Wiegand S."/>
            <person name="Jogler C."/>
        </authorList>
    </citation>
    <scope>NUCLEOTIDE SEQUENCE [LARGE SCALE GENOMIC DNA]</scope>
    <source>
        <strain evidence="1 2">NH11</strain>
    </source>
</reference>
<sequence>MLQFTHAYVAFCNGSEVGVTMSSSVQDMSNELRGVQGAWQGGPCPNCGEDVPANVVHCVNVKCRMLLNSELTEDSIEIPEFIPLPEIQEMKNARARGHYIRCGGCSEELRINAKYAGATVQCRHCDHTFEYTPVVERIAMYMNCPHCSEEIRASMKYAGQKVACRFCKGALQLEG</sequence>
<accession>A0A1P8WSD0</accession>
<gene>
    <name evidence="1" type="ORF">Fuma_06636</name>
</gene>
<dbReference type="EMBL" id="CP017641">
    <property type="protein sequence ID" value="APZ96960.1"/>
    <property type="molecule type" value="Genomic_DNA"/>
</dbReference>
<dbReference type="Proteomes" id="UP000187735">
    <property type="component" value="Chromosome"/>
</dbReference>
<keyword evidence="2" id="KW-1185">Reference proteome</keyword>
<name>A0A1P8WSD0_9PLAN</name>
<protein>
    <submittedName>
        <fullName evidence="1">Uncharacterized protein</fullName>
    </submittedName>
</protein>
<evidence type="ECO:0000313" key="2">
    <source>
        <dbReference type="Proteomes" id="UP000187735"/>
    </source>
</evidence>
<dbReference type="AlphaFoldDB" id="A0A1P8WSD0"/>
<proteinExistence type="predicted"/>
<organism evidence="1 2">
    <name type="scientific">Fuerstiella marisgermanici</name>
    <dbReference type="NCBI Taxonomy" id="1891926"/>
    <lineage>
        <taxon>Bacteria</taxon>
        <taxon>Pseudomonadati</taxon>
        <taxon>Planctomycetota</taxon>
        <taxon>Planctomycetia</taxon>
        <taxon>Planctomycetales</taxon>
        <taxon>Planctomycetaceae</taxon>
        <taxon>Fuerstiella</taxon>
    </lineage>
</organism>
<evidence type="ECO:0000313" key="1">
    <source>
        <dbReference type="EMBL" id="APZ96960.1"/>
    </source>
</evidence>
<dbReference type="KEGG" id="fmr:Fuma_06636"/>